<feature type="domain" description="HTH merR-type" evidence="2">
    <location>
        <begin position="17"/>
        <end position="87"/>
    </location>
</feature>
<dbReference type="Proteomes" id="UP000316612">
    <property type="component" value="Unassembled WGS sequence"/>
</dbReference>
<evidence type="ECO:0000256" key="1">
    <source>
        <dbReference type="ARBA" id="ARBA00023125"/>
    </source>
</evidence>
<protein>
    <submittedName>
        <fullName evidence="3">MerR family transcriptional regulator</fullName>
    </submittedName>
</protein>
<proteinExistence type="predicted"/>
<dbReference type="RefSeq" id="WP_141365338.1">
    <property type="nucleotide sequence ID" value="NZ_BAAAJL010000006.1"/>
</dbReference>
<dbReference type="InterPro" id="IPR047057">
    <property type="entry name" value="MerR_fam"/>
</dbReference>
<evidence type="ECO:0000259" key="2">
    <source>
        <dbReference type="PROSITE" id="PS50937"/>
    </source>
</evidence>
<reference evidence="3 4" key="1">
    <citation type="submission" date="2019-06" db="EMBL/GenBank/DDBJ databases">
        <title>Whole genome shotgun sequence of Glutamicibacter uratoxydans NBRC 15515.</title>
        <authorList>
            <person name="Hosoyama A."/>
            <person name="Uohara A."/>
            <person name="Ohji S."/>
            <person name="Ichikawa N."/>
        </authorList>
    </citation>
    <scope>NUCLEOTIDE SEQUENCE [LARGE SCALE GENOMIC DNA]</scope>
    <source>
        <strain evidence="3 4">NBRC 15515</strain>
    </source>
</reference>
<name>A0A4Y4DTR1_GLUUR</name>
<evidence type="ECO:0000313" key="4">
    <source>
        <dbReference type="Proteomes" id="UP000316612"/>
    </source>
</evidence>
<keyword evidence="1" id="KW-0238">DNA-binding</keyword>
<dbReference type="OrthoDB" id="5242095at2"/>
<dbReference type="GO" id="GO:0003700">
    <property type="term" value="F:DNA-binding transcription factor activity"/>
    <property type="evidence" value="ECO:0007669"/>
    <property type="project" value="InterPro"/>
</dbReference>
<dbReference type="AlphaFoldDB" id="A0A4Y4DTR1"/>
<evidence type="ECO:0000313" key="3">
    <source>
        <dbReference type="EMBL" id="GED06860.1"/>
    </source>
</evidence>
<comment type="caution">
    <text evidence="3">The sequence shown here is derived from an EMBL/GenBank/DDBJ whole genome shotgun (WGS) entry which is preliminary data.</text>
</comment>
<dbReference type="GO" id="GO:0003677">
    <property type="term" value="F:DNA binding"/>
    <property type="evidence" value="ECO:0007669"/>
    <property type="project" value="UniProtKB-KW"/>
</dbReference>
<dbReference type="PANTHER" id="PTHR30204:SF98">
    <property type="entry name" value="HTH-TYPE TRANSCRIPTIONAL REGULATOR ADHR"/>
    <property type="match status" value="1"/>
</dbReference>
<dbReference type="Pfam" id="PF13411">
    <property type="entry name" value="MerR_1"/>
    <property type="match status" value="1"/>
</dbReference>
<gene>
    <name evidence="3" type="ORF">AUR04nite_23920</name>
</gene>
<dbReference type="SMART" id="SM00422">
    <property type="entry name" value="HTH_MERR"/>
    <property type="match status" value="1"/>
</dbReference>
<dbReference type="SUPFAM" id="SSF46955">
    <property type="entry name" value="Putative DNA-binding domain"/>
    <property type="match status" value="1"/>
</dbReference>
<sequence length="146" mass="16387">MSDPLLPHIDFEVPADGLPIGKAAEVLGVGVEALRYYEREGLLLRATPRDAGGRRRYGARDLAWISGLVLLRKTGMPIASIRVIADLSRRDGTESQRLAFFEEHRTRVIEQLEQTQRHLAAIDHKIISYRTAIASREAVTDERDAQ</sequence>
<organism evidence="3 4">
    <name type="scientific">Glutamicibacter uratoxydans</name>
    <name type="common">Arthrobacter uratoxydans</name>
    <dbReference type="NCBI Taxonomy" id="43667"/>
    <lineage>
        <taxon>Bacteria</taxon>
        <taxon>Bacillati</taxon>
        <taxon>Actinomycetota</taxon>
        <taxon>Actinomycetes</taxon>
        <taxon>Micrococcales</taxon>
        <taxon>Micrococcaceae</taxon>
        <taxon>Glutamicibacter</taxon>
    </lineage>
</organism>
<dbReference type="PROSITE" id="PS50937">
    <property type="entry name" value="HTH_MERR_2"/>
    <property type="match status" value="1"/>
</dbReference>
<dbReference type="EMBL" id="BJNY01000013">
    <property type="protein sequence ID" value="GED06860.1"/>
    <property type="molecule type" value="Genomic_DNA"/>
</dbReference>
<keyword evidence="4" id="KW-1185">Reference proteome</keyword>
<dbReference type="Gene3D" id="1.10.1660.10">
    <property type="match status" value="1"/>
</dbReference>
<accession>A0A4Y4DTR1</accession>
<dbReference type="CDD" id="cd01109">
    <property type="entry name" value="HTH_YyaN"/>
    <property type="match status" value="1"/>
</dbReference>
<dbReference type="InterPro" id="IPR000551">
    <property type="entry name" value="MerR-type_HTH_dom"/>
</dbReference>
<dbReference type="InterPro" id="IPR009061">
    <property type="entry name" value="DNA-bd_dom_put_sf"/>
</dbReference>
<dbReference type="PANTHER" id="PTHR30204">
    <property type="entry name" value="REDOX-CYCLING DRUG-SENSING TRANSCRIPTIONAL ACTIVATOR SOXR"/>
    <property type="match status" value="1"/>
</dbReference>